<gene>
    <name evidence="1" type="ORF">RRG08_004207</name>
</gene>
<proteinExistence type="predicted"/>
<comment type="caution">
    <text evidence="1">The sequence shown here is derived from an EMBL/GenBank/DDBJ whole genome shotgun (WGS) entry which is preliminary data.</text>
</comment>
<evidence type="ECO:0000313" key="2">
    <source>
        <dbReference type="Proteomes" id="UP001283361"/>
    </source>
</evidence>
<reference evidence="1" key="1">
    <citation type="journal article" date="2023" name="G3 (Bethesda)">
        <title>A reference genome for the long-term kleptoplast-retaining sea slug Elysia crispata morphotype clarki.</title>
        <authorList>
            <person name="Eastman K.E."/>
            <person name="Pendleton A.L."/>
            <person name="Shaikh M.A."/>
            <person name="Suttiyut T."/>
            <person name="Ogas R."/>
            <person name="Tomko P."/>
            <person name="Gavelis G."/>
            <person name="Widhalm J.R."/>
            <person name="Wisecaver J.H."/>
        </authorList>
    </citation>
    <scope>NUCLEOTIDE SEQUENCE</scope>
    <source>
        <strain evidence="1">ECLA1</strain>
    </source>
</reference>
<dbReference type="Proteomes" id="UP001283361">
    <property type="component" value="Unassembled WGS sequence"/>
</dbReference>
<dbReference type="EMBL" id="JAWDGP010004848">
    <property type="protein sequence ID" value="KAK3761761.1"/>
    <property type="molecule type" value="Genomic_DNA"/>
</dbReference>
<organism evidence="1 2">
    <name type="scientific">Elysia crispata</name>
    <name type="common">lettuce slug</name>
    <dbReference type="NCBI Taxonomy" id="231223"/>
    <lineage>
        <taxon>Eukaryota</taxon>
        <taxon>Metazoa</taxon>
        <taxon>Spiralia</taxon>
        <taxon>Lophotrochozoa</taxon>
        <taxon>Mollusca</taxon>
        <taxon>Gastropoda</taxon>
        <taxon>Heterobranchia</taxon>
        <taxon>Euthyneura</taxon>
        <taxon>Panpulmonata</taxon>
        <taxon>Sacoglossa</taxon>
        <taxon>Placobranchoidea</taxon>
        <taxon>Plakobranchidae</taxon>
        <taxon>Elysia</taxon>
    </lineage>
</organism>
<name>A0AAE1D909_9GAST</name>
<protein>
    <submittedName>
        <fullName evidence="1">Uncharacterized protein</fullName>
    </submittedName>
</protein>
<dbReference type="AlphaFoldDB" id="A0AAE1D909"/>
<evidence type="ECO:0000313" key="1">
    <source>
        <dbReference type="EMBL" id="KAK3761761.1"/>
    </source>
</evidence>
<accession>A0AAE1D909</accession>
<keyword evidence="2" id="KW-1185">Reference proteome</keyword>
<sequence>MNLKRKNLVALGQCKDSPGQMGSDLVTRMRCLESNPDTYRHSGTWSLPELSPLLAVLAIVGENVTESH</sequence>